<reference evidence="1 2" key="1">
    <citation type="submission" date="2016-03" db="EMBL/GenBank/DDBJ databases">
        <title>Choanephora cucurbitarum.</title>
        <authorList>
            <person name="Min B."/>
            <person name="Park H."/>
            <person name="Park J.-H."/>
            <person name="Shin H.-D."/>
            <person name="Choi I.-G."/>
        </authorList>
    </citation>
    <scope>NUCLEOTIDE SEQUENCE [LARGE SCALE GENOMIC DNA]</scope>
    <source>
        <strain evidence="1 2">KUS-F28377</strain>
    </source>
</reference>
<dbReference type="AlphaFoldDB" id="A0A1C7MVE6"/>
<accession>A0A1C7MVE6</accession>
<sequence>MMNGEAGSVDLSGLELVARVEEIKLMIVSYDRRDIFNFDETGLFYRQASQKTISIRDIAGTKVDKTRVIIGLMCYANGSSKEEPLIIAKAEKPVCFKGKNGIGLSSTTLIHYNLIMVFYSF</sequence>
<dbReference type="OrthoDB" id="2288804at2759"/>
<evidence type="ECO:0000313" key="1">
    <source>
        <dbReference type="EMBL" id="OBZ80386.1"/>
    </source>
</evidence>
<evidence type="ECO:0008006" key="3">
    <source>
        <dbReference type="Google" id="ProtNLM"/>
    </source>
</evidence>
<dbReference type="STRING" id="101091.A0A1C7MVE6"/>
<dbReference type="Proteomes" id="UP000093000">
    <property type="component" value="Unassembled WGS sequence"/>
</dbReference>
<dbReference type="EMBL" id="LUGH01002200">
    <property type="protein sequence ID" value="OBZ80386.1"/>
    <property type="molecule type" value="Genomic_DNA"/>
</dbReference>
<evidence type="ECO:0000313" key="2">
    <source>
        <dbReference type="Proteomes" id="UP000093000"/>
    </source>
</evidence>
<protein>
    <recommendedName>
        <fullName evidence="3">DDE-1 domain-containing protein</fullName>
    </recommendedName>
</protein>
<proteinExistence type="predicted"/>
<keyword evidence="2" id="KW-1185">Reference proteome</keyword>
<organism evidence="1 2">
    <name type="scientific">Choanephora cucurbitarum</name>
    <dbReference type="NCBI Taxonomy" id="101091"/>
    <lineage>
        <taxon>Eukaryota</taxon>
        <taxon>Fungi</taxon>
        <taxon>Fungi incertae sedis</taxon>
        <taxon>Mucoromycota</taxon>
        <taxon>Mucoromycotina</taxon>
        <taxon>Mucoromycetes</taxon>
        <taxon>Mucorales</taxon>
        <taxon>Mucorineae</taxon>
        <taxon>Choanephoraceae</taxon>
        <taxon>Choanephoroideae</taxon>
        <taxon>Choanephora</taxon>
    </lineage>
</organism>
<dbReference type="InParanoid" id="A0A1C7MVE6"/>
<gene>
    <name evidence="1" type="ORF">A0J61_11566</name>
</gene>
<comment type="caution">
    <text evidence="1">The sequence shown here is derived from an EMBL/GenBank/DDBJ whole genome shotgun (WGS) entry which is preliminary data.</text>
</comment>
<name>A0A1C7MVE6_9FUNG</name>